<name>A0ABW1BKD4_9ACTN</name>
<protein>
    <submittedName>
        <fullName evidence="3">Site-specific integrase</fullName>
    </submittedName>
</protein>
<proteinExistence type="predicted"/>
<dbReference type="PROSITE" id="PS51898">
    <property type="entry name" value="TYR_RECOMBINASE"/>
    <property type="match status" value="1"/>
</dbReference>
<dbReference type="InterPro" id="IPR011010">
    <property type="entry name" value="DNA_brk_join_enz"/>
</dbReference>
<accession>A0ABW1BKD4</accession>
<dbReference type="Pfam" id="PF00589">
    <property type="entry name" value="Phage_integrase"/>
    <property type="match status" value="1"/>
</dbReference>
<evidence type="ECO:0000313" key="4">
    <source>
        <dbReference type="Proteomes" id="UP001596096"/>
    </source>
</evidence>
<keyword evidence="4" id="KW-1185">Reference proteome</keyword>
<evidence type="ECO:0000256" key="1">
    <source>
        <dbReference type="ARBA" id="ARBA00023172"/>
    </source>
</evidence>
<dbReference type="Proteomes" id="UP001596096">
    <property type="component" value="Unassembled WGS sequence"/>
</dbReference>
<reference evidence="4" key="1">
    <citation type="journal article" date="2019" name="Int. J. Syst. Evol. Microbiol.">
        <title>The Global Catalogue of Microorganisms (GCM) 10K type strain sequencing project: providing services to taxonomists for standard genome sequencing and annotation.</title>
        <authorList>
            <consortium name="The Broad Institute Genomics Platform"/>
            <consortium name="The Broad Institute Genome Sequencing Center for Infectious Disease"/>
            <person name="Wu L."/>
            <person name="Ma J."/>
        </authorList>
    </citation>
    <scope>NUCLEOTIDE SEQUENCE [LARGE SCALE GENOMIC DNA]</scope>
    <source>
        <strain evidence="4">CGMCC 4.7106</strain>
    </source>
</reference>
<dbReference type="EMBL" id="JBHSNW010000001">
    <property type="protein sequence ID" value="MFC5813642.1"/>
    <property type="molecule type" value="Genomic_DNA"/>
</dbReference>
<dbReference type="InterPro" id="IPR002104">
    <property type="entry name" value="Integrase_catalytic"/>
</dbReference>
<feature type="domain" description="Tyr recombinase" evidence="2">
    <location>
        <begin position="1"/>
        <end position="183"/>
    </location>
</feature>
<keyword evidence="1" id="KW-0233">DNA recombination</keyword>
<dbReference type="RefSeq" id="WP_308248744.1">
    <property type="nucleotide sequence ID" value="NZ_JAHKRN010000001.1"/>
</dbReference>
<dbReference type="InterPro" id="IPR050090">
    <property type="entry name" value="Tyrosine_recombinase_XerCD"/>
</dbReference>
<sequence length="190" mass="21835">MLRVSREDRFHSLYVLCLGLRRGELLGLRWEDVDLDSGTLEVVQTLQRVGGELRFVRPKTENSERTIPLPEICVDALTEHRRRRFVERSDVWPDWDDHGLVFPSRRGTPMEPDNPHRSWGAVRQAAGLGEIRLHDMRHTCVSLLLDLGVPPHIVREIIGHSDIEVTMTICAHASLDEKRKALRRLGDSLQ</sequence>
<dbReference type="SUPFAM" id="SSF56349">
    <property type="entry name" value="DNA breaking-rejoining enzymes"/>
    <property type="match status" value="1"/>
</dbReference>
<dbReference type="Gene3D" id="1.10.443.10">
    <property type="entry name" value="Intergrase catalytic core"/>
    <property type="match status" value="1"/>
</dbReference>
<dbReference type="InterPro" id="IPR013762">
    <property type="entry name" value="Integrase-like_cat_sf"/>
</dbReference>
<gene>
    <name evidence="3" type="ORF">ACFPUY_01035</name>
</gene>
<dbReference type="CDD" id="cd01189">
    <property type="entry name" value="INT_ICEBs1_C_like"/>
    <property type="match status" value="1"/>
</dbReference>
<evidence type="ECO:0000259" key="2">
    <source>
        <dbReference type="PROSITE" id="PS51898"/>
    </source>
</evidence>
<dbReference type="PANTHER" id="PTHR30349">
    <property type="entry name" value="PHAGE INTEGRASE-RELATED"/>
    <property type="match status" value="1"/>
</dbReference>
<dbReference type="PANTHER" id="PTHR30349:SF91">
    <property type="entry name" value="INTA PROTEIN"/>
    <property type="match status" value="1"/>
</dbReference>
<evidence type="ECO:0000313" key="3">
    <source>
        <dbReference type="EMBL" id="MFC5813642.1"/>
    </source>
</evidence>
<comment type="caution">
    <text evidence="3">The sequence shown here is derived from an EMBL/GenBank/DDBJ whole genome shotgun (WGS) entry which is preliminary data.</text>
</comment>
<organism evidence="3 4">
    <name type="scientific">Nonomuraea harbinensis</name>
    <dbReference type="NCBI Taxonomy" id="1286938"/>
    <lineage>
        <taxon>Bacteria</taxon>
        <taxon>Bacillati</taxon>
        <taxon>Actinomycetota</taxon>
        <taxon>Actinomycetes</taxon>
        <taxon>Streptosporangiales</taxon>
        <taxon>Streptosporangiaceae</taxon>
        <taxon>Nonomuraea</taxon>
    </lineage>
</organism>